<dbReference type="EMBL" id="CM056742">
    <property type="protein sequence ID" value="KAJ8679332.1"/>
    <property type="molecule type" value="Genomic_DNA"/>
</dbReference>
<sequence length="245" mass="27087">MNLLSTSTLTFLWALLAVTIVALASSDYNVVQNSTLPMTAKISPIDKNDTKVDDATKSSITTTVASTNASSDDGRSKRGSTTPEKSIKQQQKPRTSRQNQNTKKQRPGFFWTIAKATYQSFNDTRSAIQQISEIINKSIPDEPPRKKKPNGNANIKKPISGGGAPAASTNNTMQVTTTEPSTSTEFKLTRPKLQSLVSRNVKGLVRLFKIEWQDAMSESRKSIQEFRKDLGNQIGIYLKDNPNNY</sequence>
<organism evidence="1 2">
    <name type="scientific">Eretmocerus hayati</name>
    <dbReference type="NCBI Taxonomy" id="131215"/>
    <lineage>
        <taxon>Eukaryota</taxon>
        <taxon>Metazoa</taxon>
        <taxon>Ecdysozoa</taxon>
        <taxon>Arthropoda</taxon>
        <taxon>Hexapoda</taxon>
        <taxon>Insecta</taxon>
        <taxon>Pterygota</taxon>
        <taxon>Neoptera</taxon>
        <taxon>Endopterygota</taxon>
        <taxon>Hymenoptera</taxon>
        <taxon>Apocrita</taxon>
        <taxon>Proctotrupomorpha</taxon>
        <taxon>Chalcidoidea</taxon>
        <taxon>Aphelinidae</taxon>
        <taxon>Aphelininae</taxon>
        <taxon>Eretmocerus</taxon>
    </lineage>
</organism>
<evidence type="ECO:0000313" key="2">
    <source>
        <dbReference type="Proteomes" id="UP001239111"/>
    </source>
</evidence>
<protein>
    <submittedName>
        <fullName evidence="1">Uncharacterized protein</fullName>
    </submittedName>
</protein>
<dbReference type="Proteomes" id="UP001239111">
    <property type="component" value="Chromosome 2"/>
</dbReference>
<name>A0ACC2PA53_9HYME</name>
<evidence type="ECO:0000313" key="1">
    <source>
        <dbReference type="EMBL" id="KAJ8679332.1"/>
    </source>
</evidence>
<gene>
    <name evidence="1" type="ORF">QAD02_015119</name>
</gene>
<proteinExistence type="predicted"/>
<reference evidence="1" key="1">
    <citation type="submission" date="2023-04" db="EMBL/GenBank/DDBJ databases">
        <title>A chromosome-level genome assembly of the parasitoid wasp Eretmocerus hayati.</title>
        <authorList>
            <person name="Zhong Y."/>
            <person name="Liu S."/>
            <person name="Liu Y."/>
        </authorList>
    </citation>
    <scope>NUCLEOTIDE SEQUENCE</scope>
    <source>
        <strain evidence="1">ZJU_SS_LIU_2023</strain>
    </source>
</reference>
<accession>A0ACC2PA53</accession>
<keyword evidence="2" id="KW-1185">Reference proteome</keyword>
<comment type="caution">
    <text evidence="1">The sequence shown here is derived from an EMBL/GenBank/DDBJ whole genome shotgun (WGS) entry which is preliminary data.</text>
</comment>